<keyword evidence="3" id="KW-0399">Innate immunity</keyword>
<gene>
    <name evidence="7" type="primary">LOC115023647</name>
</gene>
<dbReference type="Pfam" id="PF13553">
    <property type="entry name" value="FIIND"/>
    <property type="match status" value="1"/>
</dbReference>
<dbReference type="OrthoDB" id="8869108at2759"/>
<dbReference type="Proteomes" id="UP000504630">
    <property type="component" value="Chromosome 18"/>
</dbReference>
<protein>
    <submittedName>
        <fullName evidence="7">NACHT, LRR and PYD domains-containing protein 1b allele 3-like</fullName>
    </submittedName>
</protein>
<evidence type="ECO:0000256" key="1">
    <source>
        <dbReference type="ARBA" id="ARBA00004514"/>
    </source>
</evidence>
<comment type="subcellular location">
    <subcellularLocation>
        <location evidence="1">Cytoplasm</location>
        <location evidence="1">Cytosol</location>
    </subcellularLocation>
</comment>
<keyword evidence="4" id="KW-0391">Immunity</keyword>
<keyword evidence="2" id="KW-0963">Cytoplasm</keyword>
<dbReference type="KEGG" id="cgob:115023647"/>
<proteinExistence type="predicted"/>
<evidence type="ECO:0000259" key="5">
    <source>
        <dbReference type="PROSITE" id="PS51830"/>
    </source>
</evidence>
<dbReference type="GO" id="GO:0005829">
    <property type="term" value="C:cytosol"/>
    <property type="evidence" value="ECO:0007669"/>
    <property type="project" value="UniProtKB-SubCell"/>
</dbReference>
<organism evidence="6 7">
    <name type="scientific">Cottoperca gobio</name>
    <name type="common">Frogmouth</name>
    <name type="synonym">Aphritis gobio</name>
    <dbReference type="NCBI Taxonomy" id="56716"/>
    <lineage>
        <taxon>Eukaryota</taxon>
        <taxon>Metazoa</taxon>
        <taxon>Chordata</taxon>
        <taxon>Craniata</taxon>
        <taxon>Vertebrata</taxon>
        <taxon>Euteleostomi</taxon>
        <taxon>Actinopterygii</taxon>
        <taxon>Neopterygii</taxon>
        <taxon>Teleostei</taxon>
        <taxon>Neoteleostei</taxon>
        <taxon>Acanthomorphata</taxon>
        <taxon>Eupercaria</taxon>
        <taxon>Perciformes</taxon>
        <taxon>Notothenioidei</taxon>
        <taxon>Bovichtidae</taxon>
        <taxon>Cottoperca</taxon>
    </lineage>
</organism>
<dbReference type="Pfam" id="PF23679">
    <property type="entry name" value="UPA-FIIND"/>
    <property type="match status" value="1"/>
</dbReference>
<keyword evidence="6" id="KW-1185">Reference proteome</keyword>
<dbReference type="PROSITE" id="PS51830">
    <property type="entry name" value="FIIND"/>
    <property type="match status" value="1"/>
</dbReference>
<evidence type="ECO:0000313" key="6">
    <source>
        <dbReference type="Proteomes" id="UP000504630"/>
    </source>
</evidence>
<dbReference type="InterPro" id="IPR025307">
    <property type="entry name" value="FIIND_dom"/>
</dbReference>
<dbReference type="GO" id="GO:0045087">
    <property type="term" value="P:innate immune response"/>
    <property type="evidence" value="ECO:0007669"/>
    <property type="project" value="UniProtKB-KW"/>
</dbReference>
<dbReference type="AlphaFoldDB" id="A0A6J2RIG5"/>
<feature type="domain" description="FIIND" evidence="5">
    <location>
        <begin position="207"/>
        <end position="476"/>
    </location>
</feature>
<dbReference type="GeneID" id="115023647"/>
<dbReference type="RefSeq" id="XP_029310688.1">
    <property type="nucleotide sequence ID" value="XM_029454828.1"/>
</dbReference>
<dbReference type="InterPro" id="IPR051249">
    <property type="entry name" value="NLRP_Inflammasome"/>
</dbReference>
<dbReference type="PANTHER" id="PTHR46985">
    <property type="entry name" value="NACHT, LRR AND PYD DOMAINS-CONTAINING PROTEIN 1"/>
    <property type="match status" value="1"/>
</dbReference>
<reference evidence="7" key="1">
    <citation type="submission" date="2025-08" db="UniProtKB">
        <authorList>
            <consortium name="RefSeq"/>
        </authorList>
    </citation>
    <scope>IDENTIFICATION</scope>
</reference>
<dbReference type="InParanoid" id="A0A6J2RIG5"/>
<evidence type="ECO:0000313" key="7">
    <source>
        <dbReference type="RefSeq" id="XP_029310688.1"/>
    </source>
</evidence>
<evidence type="ECO:0000256" key="4">
    <source>
        <dbReference type="ARBA" id="ARBA00022859"/>
    </source>
</evidence>
<sequence>MLRNKGAISPLDSKHLTAFKQNTPPVSTESPEPYMLALLLHWPTESEDNCVFNLSQLIERMKNMYEKAHKKHLRSRYLRPLFFIGKGQDLDRIVHRKVLEGLILQGNEEAIQDWSREMIFKDPRVQEHLLKVHGETRNYRVYATIGGTSIEVDANLRNSLWRKCQVSFYLGFTIKGPVAFAIHTKTAEKGISRMDTSEFGACSGEMDSKDLTKLQPAVNRVDEVQTYSLQSQAGNYECSVSALRWVCKEEVSFKYKFSSWDEHMKRPICTDYMPAGPLMDITVTAGKMEEVHLPHWICVDQNSTVLDKFAVLHADTFDVLEKVPEVKSSHIKFLQPTFPRMGVLIRKELGLPFYYDVLIYKTNKEFLTLDVYLVPRDSALQQDVEQKQKSCGSILILKPGPDKSVQLGDHFSLTTDKTDANIQPSTRELRCDGRNYFEVFIRDADSDFTLRLQSEQNTVWTCTIHKGDYQSQTTDN</sequence>
<evidence type="ECO:0000256" key="2">
    <source>
        <dbReference type="ARBA" id="ARBA00022490"/>
    </source>
</evidence>
<dbReference type="PANTHER" id="PTHR46985:SF2">
    <property type="entry name" value="APOPTOSIS-ASSOCIATED SPECK-LIKE PROTEIN CONTAINING A CARD"/>
    <property type="match status" value="1"/>
</dbReference>
<name>A0A6J2RIG5_COTGO</name>
<accession>A0A6J2RIG5</accession>
<evidence type="ECO:0000256" key="3">
    <source>
        <dbReference type="ARBA" id="ARBA00022588"/>
    </source>
</evidence>